<keyword evidence="2" id="KW-1185">Reference proteome</keyword>
<protein>
    <submittedName>
        <fullName evidence="1">Alpha-amylase family glycosyl hydrolase</fullName>
    </submittedName>
</protein>
<keyword evidence="1" id="KW-0378">Hydrolase</keyword>
<accession>A0ACC6M453</accession>
<proteinExistence type="predicted"/>
<gene>
    <name evidence="1" type="ORF">SH601_07155</name>
</gene>
<name>A0ACC6M453_9BACI</name>
<comment type="caution">
    <text evidence="1">The sequence shown here is derived from an EMBL/GenBank/DDBJ whole genome shotgun (WGS) entry which is preliminary data.</text>
</comment>
<evidence type="ECO:0000313" key="1">
    <source>
        <dbReference type="EMBL" id="MDX8045765.1"/>
    </source>
</evidence>
<organism evidence="1 2">
    <name type="scientific">Gracilibacillus pellucidus</name>
    <dbReference type="NCBI Taxonomy" id="3095368"/>
    <lineage>
        <taxon>Bacteria</taxon>
        <taxon>Bacillati</taxon>
        <taxon>Bacillota</taxon>
        <taxon>Bacilli</taxon>
        <taxon>Bacillales</taxon>
        <taxon>Bacillaceae</taxon>
        <taxon>Gracilibacillus</taxon>
    </lineage>
</organism>
<sequence>MQYIRKIVFILFLLLCVAPSLTVMADEEMEERIYYILVDRYVNGDNSNDIDINIDDPSAYHGGDLQGIIDKLPTISDLGITTINLSPIMTADSYHGFDPLDHQTIDPQFGSVADLQNLVNAAHENDIKIILDYAISHVSAEHSLVSEQSGWIAESSMNPLAEELPTVDLNREDVQQYFIETAIYWMNNAEVDGFHVYVNEQTPRSFIDELRQRINAEKEDALLIIDGANDENGMNPVFQTEIVDILKQPGQSLEELFSENIPGVHYVESALTSRFAHEAVKEGYHPITRWKLAVTLLYTLPGSTFLYQGVEVPMDNGVDEPDHRMAELNKEDDELVHHLEKLATIRKTSHALADGDLELIEQSGAMSVYKRSTPEQVMYVAINNDTETQVASLVDIDENMQLRGLLEDNIVRQQRDGTYKVILDRETSNIFILEEDSGFNWFFISMMVIIFGGFVAFIIAVGVKNRQFKKQA</sequence>
<evidence type="ECO:0000313" key="2">
    <source>
        <dbReference type="Proteomes" id="UP001277972"/>
    </source>
</evidence>
<dbReference type="EMBL" id="JAWZSR010000003">
    <property type="protein sequence ID" value="MDX8045765.1"/>
    <property type="molecule type" value="Genomic_DNA"/>
</dbReference>
<dbReference type="Proteomes" id="UP001277972">
    <property type="component" value="Unassembled WGS sequence"/>
</dbReference>
<reference evidence="1" key="1">
    <citation type="submission" date="2023-11" db="EMBL/GenBank/DDBJ databases">
        <title>Gracilibacillus pellucida a moderately halophilic bacterium isolated from saline soil in Xinjiang province.</title>
        <authorList>
            <person name="Zhang Z."/>
            <person name="Tan F."/>
            <person name="Wang Y."/>
            <person name="Xia M."/>
        </authorList>
    </citation>
    <scope>NUCLEOTIDE SEQUENCE</scope>
    <source>
        <strain evidence="1">S3-1-1</strain>
    </source>
</reference>